<feature type="compositionally biased region" description="Polar residues" evidence="7">
    <location>
        <begin position="1299"/>
        <end position="1317"/>
    </location>
</feature>
<dbReference type="GO" id="GO:0005769">
    <property type="term" value="C:early endosome"/>
    <property type="evidence" value="ECO:0007669"/>
    <property type="project" value="TreeGrafter"/>
</dbReference>
<evidence type="ECO:0000256" key="2">
    <source>
        <dbReference type="ARBA" id="ARBA00022630"/>
    </source>
</evidence>
<keyword evidence="3" id="KW-0288">FMN</keyword>
<evidence type="ECO:0000256" key="7">
    <source>
        <dbReference type="SAM" id="MobiDB-lite"/>
    </source>
</evidence>
<evidence type="ECO:0000259" key="8">
    <source>
        <dbReference type="PROSITE" id="PS50275"/>
    </source>
</evidence>
<organism evidence="9 10">
    <name type="scientific">Steinernema hermaphroditum</name>
    <dbReference type="NCBI Taxonomy" id="289476"/>
    <lineage>
        <taxon>Eukaryota</taxon>
        <taxon>Metazoa</taxon>
        <taxon>Ecdysozoa</taxon>
        <taxon>Nematoda</taxon>
        <taxon>Chromadorea</taxon>
        <taxon>Rhabditida</taxon>
        <taxon>Tylenchina</taxon>
        <taxon>Panagrolaimomorpha</taxon>
        <taxon>Strongyloidoidea</taxon>
        <taxon>Steinernematidae</taxon>
        <taxon>Steinernema</taxon>
    </lineage>
</organism>
<keyword evidence="6" id="KW-0175">Coiled coil</keyword>
<comment type="cofactor">
    <cofactor evidence="1">
        <name>FMN</name>
        <dbReference type="ChEBI" id="CHEBI:58210"/>
    </cofactor>
</comment>
<keyword evidence="10" id="KW-1185">Reference proteome</keyword>
<feature type="compositionally biased region" description="Basic and acidic residues" evidence="7">
    <location>
        <begin position="1"/>
        <end position="12"/>
    </location>
</feature>
<evidence type="ECO:0000256" key="4">
    <source>
        <dbReference type="ARBA" id="ARBA00022694"/>
    </source>
</evidence>
<proteinExistence type="predicted"/>
<dbReference type="InterPro" id="IPR022158">
    <property type="entry name" value="Inositol_phosphatase"/>
</dbReference>
<evidence type="ECO:0000313" key="9">
    <source>
        <dbReference type="EMBL" id="KAK0423728.1"/>
    </source>
</evidence>
<feature type="domain" description="SAC" evidence="8">
    <location>
        <begin position="708"/>
        <end position="1029"/>
    </location>
</feature>
<dbReference type="InterPro" id="IPR035587">
    <property type="entry name" value="DUS-like_FMN-bd"/>
</dbReference>
<dbReference type="InterPro" id="IPR002013">
    <property type="entry name" value="SAC_dom"/>
</dbReference>
<dbReference type="PROSITE" id="PS01136">
    <property type="entry name" value="UPF0034"/>
    <property type="match status" value="1"/>
</dbReference>
<dbReference type="InterPro" id="IPR013785">
    <property type="entry name" value="Aldolase_TIM"/>
</dbReference>
<evidence type="ECO:0000256" key="1">
    <source>
        <dbReference type="ARBA" id="ARBA00001917"/>
    </source>
</evidence>
<dbReference type="EMBL" id="JAUCMV010000001">
    <property type="protein sequence ID" value="KAK0423728.1"/>
    <property type="molecule type" value="Genomic_DNA"/>
</dbReference>
<dbReference type="GO" id="GO:0017150">
    <property type="term" value="F:tRNA dihydrouridine synthase activity"/>
    <property type="evidence" value="ECO:0007669"/>
    <property type="project" value="InterPro"/>
</dbReference>
<keyword evidence="5" id="KW-0560">Oxidoreductase</keyword>
<dbReference type="Gene3D" id="3.20.20.70">
    <property type="entry name" value="Aldolase class I"/>
    <property type="match status" value="1"/>
</dbReference>
<sequence length="1367" mass="154848">MLEQDRRDEDAKGVMTAEDAPAASSSVVEDGLLHVGKDVVLGELPSFSDEELLEKKGYWKKHLKGVRKVVAPMVDQSELAFRMMMRQHGADLCFSPMVHAHLFVSDMTYRKTALSSCSSDRPLIVQFCANDVETFLTACRLVEGFCDGVDLNLGCPQIIAKRGRYGAYLQEDRELIRSMVEAVYKHCRLPLSVKIRRLDTMEETIEYAKMIEGAGASLLTLHGRTRDMRGVNTGLADWSYIKSIKDVIEIPLIANGNIQMEGDVQKCLEETGADAVMSAEGILNNPFLFEDRHDECWVVAREYLDYAEKYDANTSAIRAHIFRICHHSLLEYTDLRERVSYVASVGEYRAIINELEARVKGIENYEPIIWGTCYPTVSGADLVEKIRACPHWMCKPYFRPSKDDSQPSDSVYREKRREEIDRMVEETGLSRRQLRKRERRRIAGQKIISHAQKKVYEKCVRCNQPAGQGCSSAMCRKCCKFMCSRQFKDCKMHRFKFSDRAADAVLVRSVAEEKEEAEEPQLRNEERNSADSEFIREHFMDQFTAVYGRLSSTSSTAMQLLSTQRAWYVKSAASLLRCDKKTKRLTVEHLGRLAEEADVHIVAGAVETVLGKLELDGQQTFLLVVSRASPVADYRNGTKILHVDRVNAVPIEDNGRVEDFTLDGAACGNLEKLKNQQKKLMKFVTNKITYPRKIDEVLRLFNDGGDFYYASEGEDITLCLQKYHESRDATVSASDDRFFWNKHLLEDLYTEDGKLVSDAAKQWITPVLQGHVAQRSIFYEVDVNLVLTLISRRSKNRAGVRYLRRGVDADSNVANFVETETIMRIFGHQLSFIQIRGSVPVFWSQRGYKYRPPLVIDKPMNDSLPVFKTHFEQLISYYKAPISVINLVDQTGRELGLARSFLEHTLEADMPELAYFSFDFHHHCRALRFQKVNELMNALDDQFNRIGFCWIDKSDQMVLMQKGIIRTNCVDCLDRTNVVQSAISQSICMRQARKLGLMGPQNEDPEVLVKTLQVMWADHGDSISRQYAGTDALKGDITRSGQRKLVGIMRDGYNSASRYYLSHMRDAQRQIAIDSLLSGRSDVKEEADEEEEDIEEESANIGRLVHETVHFVLPENEVLVGGWALVDGTNQSDQIDTVLLLTGTHLYIALYDDSSEKLVDLKIIEFAQLKGVHLGLLPGKNQKRIHLQIRWAPHVSNNNISSAQWRAARTRLFNNVAISLKNGEEADEYVQSISEQIRVTVLMSGRELNVDHVARLDTGAAPRSIASKMTSVLRLRPSSASPAPSVNDVQKNFRDDMAANNNRSSNLLDAPSLTPSRSDGILSERGSTLAAKLQQKIRNPTASAPPVDPFQSYADRIRSSKSLIMML</sequence>
<dbReference type="PANTHER" id="PTHR45662">
    <property type="entry name" value="PHOSPHATIDYLINOSITIDE PHOSPHATASE SAC1"/>
    <property type="match status" value="1"/>
</dbReference>
<feature type="region of interest" description="Disordered" evidence="7">
    <location>
        <begin position="1"/>
        <end position="23"/>
    </location>
</feature>
<dbReference type="PANTHER" id="PTHR45662:SF8">
    <property type="entry name" value="PHOSPHATIDYLINOSITIDE PHOSPHATASE SAC2"/>
    <property type="match status" value="1"/>
</dbReference>
<dbReference type="GO" id="GO:0050660">
    <property type="term" value="F:flavin adenine dinucleotide binding"/>
    <property type="evidence" value="ECO:0007669"/>
    <property type="project" value="InterPro"/>
</dbReference>
<dbReference type="InterPro" id="IPR018517">
    <property type="entry name" value="tRNA_hU_synthase_CS"/>
</dbReference>
<dbReference type="GO" id="GO:0045334">
    <property type="term" value="C:clathrin-coated endocytic vesicle"/>
    <property type="evidence" value="ECO:0007669"/>
    <property type="project" value="TreeGrafter"/>
</dbReference>
<name>A0AA39IG59_9BILA</name>
<dbReference type="GO" id="GO:0046856">
    <property type="term" value="P:phosphatidylinositol dephosphorylation"/>
    <property type="evidence" value="ECO:0007669"/>
    <property type="project" value="TreeGrafter"/>
</dbReference>
<dbReference type="PROSITE" id="PS50275">
    <property type="entry name" value="SAC"/>
    <property type="match status" value="1"/>
</dbReference>
<dbReference type="GO" id="GO:0043812">
    <property type="term" value="F:phosphatidylinositol-4-phosphate phosphatase activity"/>
    <property type="evidence" value="ECO:0007669"/>
    <property type="project" value="TreeGrafter"/>
</dbReference>
<dbReference type="Pfam" id="PF12456">
    <property type="entry name" value="hSac2"/>
    <property type="match status" value="1"/>
</dbReference>
<dbReference type="Pfam" id="PF02383">
    <property type="entry name" value="Syja_N"/>
    <property type="match status" value="1"/>
</dbReference>
<gene>
    <name evidence="9" type="ORF">QR680_008299</name>
</gene>
<evidence type="ECO:0000256" key="3">
    <source>
        <dbReference type="ARBA" id="ARBA00022643"/>
    </source>
</evidence>
<feature type="coiled-coil region" evidence="6">
    <location>
        <begin position="1080"/>
        <end position="1107"/>
    </location>
</feature>
<feature type="region of interest" description="Disordered" evidence="7">
    <location>
        <begin position="1299"/>
        <end position="1321"/>
    </location>
</feature>
<comment type="caution">
    <text evidence="9">The sequence shown here is derived from an EMBL/GenBank/DDBJ whole genome shotgun (WGS) entry which is preliminary data.</text>
</comment>
<evidence type="ECO:0000313" key="10">
    <source>
        <dbReference type="Proteomes" id="UP001175271"/>
    </source>
</evidence>
<accession>A0AA39IG59</accession>
<evidence type="ECO:0000256" key="6">
    <source>
        <dbReference type="SAM" id="Coils"/>
    </source>
</evidence>
<protein>
    <recommendedName>
        <fullName evidence="8">SAC domain-containing protein</fullName>
    </recommendedName>
</protein>
<dbReference type="Proteomes" id="UP001175271">
    <property type="component" value="Unassembled WGS sequence"/>
</dbReference>
<reference evidence="9" key="1">
    <citation type="submission" date="2023-06" db="EMBL/GenBank/DDBJ databases">
        <title>Genomic analysis of the entomopathogenic nematode Steinernema hermaphroditum.</title>
        <authorList>
            <person name="Schwarz E.M."/>
            <person name="Heppert J.K."/>
            <person name="Baniya A."/>
            <person name="Schwartz H.T."/>
            <person name="Tan C.-H."/>
            <person name="Antoshechkin I."/>
            <person name="Sternberg P.W."/>
            <person name="Goodrich-Blair H."/>
            <person name="Dillman A.R."/>
        </authorList>
    </citation>
    <scope>NUCLEOTIDE SEQUENCE</scope>
    <source>
        <strain evidence="9">PS9179</strain>
        <tissue evidence="9">Whole animal</tissue>
    </source>
</reference>
<dbReference type="GO" id="GO:2001135">
    <property type="term" value="P:regulation of endocytic recycling"/>
    <property type="evidence" value="ECO:0007669"/>
    <property type="project" value="TreeGrafter"/>
</dbReference>
<dbReference type="SUPFAM" id="SSF51395">
    <property type="entry name" value="FMN-linked oxidoreductases"/>
    <property type="match status" value="1"/>
</dbReference>
<dbReference type="Pfam" id="PF01207">
    <property type="entry name" value="Dus"/>
    <property type="match status" value="1"/>
</dbReference>
<keyword evidence="4" id="KW-0819">tRNA processing</keyword>
<evidence type="ECO:0000256" key="5">
    <source>
        <dbReference type="ARBA" id="ARBA00023002"/>
    </source>
</evidence>
<dbReference type="CDD" id="cd02801">
    <property type="entry name" value="DUS_like_FMN"/>
    <property type="match status" value="1"/>
</dbReference>
<keyword evidence="2" id="KW-0285">Flavoprotein</keyword>